<organism evidence="1 2">
    <name type="scientific">Dendrolimus kikuchii</name>
    <dbReference type="NCBI Taxonomy" id="765133"/>
    <lineage>
        <taxon>Eukaryota</taxon>
        <taxon>Metazoa</taxon>
        <taxon>Ecdysozoa</taxon>
        <taxon>Arthropoda</taxon>
        <taxon>Hexapoda</taxon>
        <taxon>Insecta</taxon>
        <taxon>Pterygota</taxon>
        <taxon>Neoptera</taxon>
        <taxon>Endopterygota</taxon>
        <taxon>Lepidoptera</taxon>
        <taxon>Glossata</taxon>
        <taxon>Ditrysia</taxon>
        <taxon>Bombycoidea</taxon>
        <taxon>Lasiocampidae</taxon>
        <taxon>Dendrolimus</taxon>
    </lineage>
</organism>
<dbReference type="Proteomes" id="UP000824533">
    <property type="component" value="Linkage Group LG29"/>
</dbReference>
<comment type="caution">
    <text evidence="1">The sequence shown here is derived from an EMBL/GenBank/DDBJ whole genome shotgun (WGS) entry which is preliminary data.</text>
</comment>
<evidence type="ECO:0000313" key="1">
    <source>
        <dbReference type="EMBL" id="KAJ0169996.1"/>
    </source>
</evidence>
<dbReference type="EMBL" id="CM034415">
    <property type="protein sequence ID" value="KAJ0169996.1"/>
    <property type="molecule type" value="Genomic_DNA"/>
</dbReference>
<name>A0ACC1CEJ1_9NEOP</name>
<keyword evidence="2" id="KW-1185">Reference proteome</keyword>
<proteinExistence type="predicted"/>
<sequence>MSSGSKEVETYFGRCRCCLSYSYLKNMWTEYYFHGNREIYAEMLEQCYNLSLEQPEESDSDQICEGCVRRLRDALTFRELIIESSNRLGELVVEGRENKIDDEIEDAEAGMNKYEVQIAYDNEDWGVEEKVLIPKVEVIEDQPKEDFVEGSQEHFQILPEISDNNEFGDKYDGKHEEFTVNAEGEIDGVEVDTNGQNEEGGDINVENEGDINGENAYENIEYLEDEVNLPQQDKTNEDDDDYQPKRKWPKKLPRLDRNRRYKQYTEEALRTCLREICNGMSIADACKLYSIPRKTVDKKLKTYDTDKDEEKELTYKFHKEIKSILSFTNATPYKSNIVKYSCIYCLKAVFTDPQELRNHTRTMHTDERTKKVDIFMRPHWENEILKLDIDNLLCVVCCRVVPEWNDMLHHLTVIHNINLDLAYSKVIPYKLSKELKCALCKDSYSNYLQLDGHMNSHYENYMCSDCGDYFLTQSRLKAHQKTHIVGRFPCEICHKVFGQEKYKRKHVNSVHYQTLRYRCAYCDVKFPSEISRQNHLQIEHMDKIKPIHCELCGKVFYWRQYYTAHKKKIHGEKTHVCGQCGKKFSRNYQLQEHLTGHKGEKSVECPICHNKYMTKTSLRVHIMNQHKKKGE</sequence>
<evidence type="ECO:0000313" key="2">
    <source>
        <dbReference type="Proteomes" id="UP000824533"/>
    </source>
</evidence>
<reference evidence="1 2" key="1">
    <citation type="journal article" date="2021" name="Front. Genet.">
        <title>Chromosome-Level Genome Assembly Reveals Significant Gene Expansion in the Toll and IMD Signaling Pathways of Dendrolimus kikuchii.</title>
        <authorList>
            <person name="Zhou J."/>
            <person name="Wu P."/>
            <person name="Xiong Z."/>
            <person name="Liu N."/>
            <person name="Zhao N."/>
            <person name="Ji M."/>
            <person name="Qiu Y."/>
            <person name="Yang B."/>
        </authorList>
    </citation>
    <scope>NUCLEOTIDE SEQUENCE [LARGE SCALE GENOMIC DNA]</scope>
    <source>
        <strain evidence="1">Ann1</strain>
    </source>
</reference>
<protein>
    <submittedName>
        <fullName evidence="1">Uncharacterized protein</fullName>
    </submittedName>
</protein>
<gene>
    <name evidence="1" type="ORF">K1T71_014602</name>
</gene>
<accession>A0ACC1CEJ1</accession>